<feature type="compositionally biased region" description="Pro residues" evidence="1">
    <location>
        <begin position="47"/>
        <end position="60"/>
    </location>
</feature>
<dbReference type="Proteomes" id="UP001352852">
    <property type="component" value="Unassembled WGS sequence"/>
</dbReference>
<name>A0ABU7E4Q6_9TELE</name>
<sequence>MPSRAPVSTAHHPQHSHGRPARVEVHGAGGELVRPGQGRAGQGRAAPTPPPPRQPPPPPLHTLCPYQTVRQRPRQPGDSISVKETSHKIKKVKKKRRRQLQPLVLRV</sequence>
<evidence type="ECO:0000313" key="2">
    <source>
        <dbReference type="EMBL" id="MED6282170.1"/>
    </source>
</evidence>
<protein>
    <submittedName>
        <fullName evidence="2">Uncharacterized protein</fullName>
    </submittedName>
</protein>
<feature type="region of interest" description="Disordered" evidence="1">
    <location>
        <begin position="1"/>
        <end position="107"/>
    </location>
</feature>
<gene>
    <name evidence="2" type="ORF">CHARACLAT_029227</name>
</gene>
<feature type="compositionally biased region" description="Basic residues" evidence="1">
    <location>
        <begin position="88"/>
        <end position="99"/>
    </location>
</feature>
<evidence type="ECO:0000256" key="1">
    <source>
        <dbReference type="SAM" id="MobiDB-lite"/>
    </source>
</evidence>
<comment type="caution">
    <text evidence="2">The sequence shown here is derived from an EMBL/GenBank/DDBJ whole genome shotgun (WGS) entry which is preliminary data.</text>
</comment>
<accession>A0ABU7E4Q6</accession>
<proteinExistence type="predicted"/>
<reference evidence="2 3" key="1">
    <citation type="submission" date="2021-06" db="EMBL/GenBank/DDBJ databases">
        <authorList>
            <person name="Palmer J.M."/>
        </authorList>
    </citation>
    <scope>NUCLEOTIDE SEQUENCE [LARGE SCALE GENOMIC DNA]</scope>
    <source>
        <strain evidence="2 3">CL_MEX2019</strain>
        <tissue evidence="2">Muscle</tissue>
    </source>
</reference>
<organism evidence="2 3">
    <name type="scientific">Characodon lateralis</name>
    <dbReference type="NCBI Taxonomy" id="208331"/>
    <lineage>
        <taxon>Eukaryota</taxon>
        <taxon>Metazoa</taxon>
        <taxon>Chordata</taxon>
        <taxon>Craniata</taxon>
        <taxon>Vertebrata</taxon>
        <taxon>Euteleostomi</taxon>
        <taxon>Actinopterygii</taxon>
        <taxon>Neopterygii</taxon>
        <taxon>Teleostei</taxon>
        <taxon>Neoteleostei</taxon>
        <taxon>Acanthomorphata</taxon>
        <taxon>Ovalentaria</taxon>
        <taxon>Atherinomorphae</taxon>
        <taxon>Cyprinodontiformes</taxon>
        <taxon>Goodeidae</taxon>
        <taxon>Characodon</taxon>
    </lineage>
</organism>
<keyword evidence="3" id="KW-1185">Reference proteome</keyword>
<feature type="compositionally biased region" description="Low complexity" evidence="1">
    <location>
        <begin position="34"/>
        <end position="46"/>
    </location>
</feature>
<evidence type="ECO:0000313" key="3">
    <source>
        <dbReference type="Proteomes" id="UP001352852"/>
    </source>
</evidence>
<dbReference type="EMBL" id="JAHUTJ010045063">
    <property type="protein sequence ID" value="MED6282170.1"/>
    <property type="molecule type" value="Genomic_DNA"/>
</dbReference>